<protein>
    <recommendedName>
        <fullName evidence="3">Probable endolytic peptidoglycan transglycosylase RlpA</fullName>
        <ecNumber evidence="3">4.2.2.-</ecNumber>
    </recommendedName>
</protein>
<evidence type="ECO:0000313" key="8">
    <source>
        <dbReference type="Proteomes" id="UP000216446"/>
    </source>
</evidence>
<reference evidence="7 8" key="1">
    <citation type="submission" date="2016-11" db="EMBL/GenBank/DDBJ databases">
        <title>Study of marine rhodopsin-containing bacteria.</title>
        <authorList>
            <person name="Yoshizawa S."/>
            <person name="Kumagai Y."/>
            <person name="Kogure K."/>
        </authorList>
    </citation>
    <scope>NUCLEOTIDE SEQUENCE [LARGE SCALE GENOMIC DNA]</scope>
    <source>
        <strain evidence="7 8">SG-29</strain>
    </source>
</reference>
<dbReference type="InterPro" id="IPR036908">
    <property type="entry name" value="RlpA-like_sf"/>
</dbReference>
<evidence type="ECO:0000256" key="1">
    <source>
        <dbReference type="ARBA" id="ARBA00023239"/>
    </source>
</evidence>
<keyword evidence="2 3" id="KW-0961">Cell wall biogenesis/degradation</keyword>
<evidence type="ECO:0000259" key="6">
    <source>
        <dbReference type="Pfam" id="PF03330"/>
    </source>
</evidence>
<comment type="function">
    <text evidence="3">Lytic transglycosylase with a strong preference for naked glycan strands that lack stem peptides.</text>
</comment>
<feature type="compositionally biased region" description="Low complexity" evidence="5">
    <location>
        <begin position="1"/>
        <end position="26"/>
    </location>
</feature>
<dbReference type="Pfam" id="PF03330">
    <property type="entry name" value="DPBB_1"/>
    <property type="match status" value="1"/>
</dbReference>
<keyword evidence="1 3" id="KW-0456">Lyase</keyword>
<dbReference type="InterPro" id="IPR009009">
    <property type="entry name" value="RlpA-like_DPBB"/>
</dbReference>
<name>A0A259U3T5_9BACT</name>
<dbReference type="PANTHER" id="PTHR34183:SF1">
    <property type="entry name" value="ENDOLYTIC PEPTIDOGLYCAN TRANSGLYCOSYLASE RLPA"/>
    <property type="match status" value="1"/>
</dbReference>
<dbReference type="Gene3D" id="2.40.40.10">
    <property type="entry name" value="RlpA-like domain"/>
    <property type="match status" value="1"/>
</dbReference>
<keyword evidence="8" id="KW-1185">Reference proteome</keyword>
<dbReference type="Proteomes" id="UP000216446">
    <property type="component" value="Unassembled WGS sequence"/>
</dbReference>
<dbReference type="EMBL" id="MQWB01000001">
    <property type="protein sequence ID" value="OZC04683.1"/>
    <property type="molecule type" value="Genomic_DNA"/>
</dbReference>
<dbReference type="EC" id="4.2.2.-" evidence="3"/>
<dbReference type="InterPro" id="IPR034718">
    <property type="entry name" value="RlpA"/>
</dbReference>
<evidence type="ECO:0000313" key="7">
    <source>
        <dbReference type="EMBL" id="OZC04683.1"/>
    </source>
</evidence>
<organism evidence="7 8">
    <name type="scientific">Rubricoccus marinus</name>
    <dbReference type="NCBI Taxonomy" id="716817"/>
    <lineage>
        <taxon>Bacteria</taxon>
        <taxon>Pseudomonadati</taxon>
        <taxon>Rhodothermota</taxon>
        <taxon>Rhodothermia</taxon>
        <taxon>Rhodothermales</taxon>
        <taxon>Rubricoccaceae</taxon>
        <taxon>Rubricoccus</taxon>
    </lineage>
</organism>
<dbReference type="GO" id="GO:0008932">
    <property type="term" value="F:lytic endotransglycosylase activity"/>
    <property type="evidence" value="ECO:0007669"/>
    <property type="project" value="UniProtKB-UniRule"/>
</dbReference>
<dbReference type="PANTHER" id="PTHR34183">
    <property type="entry name" value="ENDOLYTIC PEPTIDOGLYCAN TRANSGLYCOSYLASE RLPA"/>
    <property type="match status" value="1"/>
</dbReference>
<dbReference type="HAMAP" id="MF_02071">
    <property type="entry name" value="RlpA"/>
    <property type="match status" value="1"/>
</dbReference>
<feature type="domain" description="RlpA-like protein double-psi beta-barrel" evidence="6">
    <location>
        <begin position="40"/>
        <end position="128"/>
    </location>
</feature>
<dbReference type="AlphaFoldDB" id="A0A259U3T5"/>
<dbReference type="SUPFAM" id="SSF50685">
    <property type="entry name" value="Barwin-like endoglucanases"/>
    <property type="match status" value="1"/>
</dbReference>
<evidence type="ECO:0000256" key="5">
    <source>
        <dbReference type="SAM" id="MobiDB-lite"/>
    </source>
</evidence>
<dbReference type="CDD" id="cd22268">
    <property type="entry name" value="DPBB_RlpA-like"/>
    <property type="match status" value="1"/>
</dbReference>
<gene>
    <name evidence="3" type="primary">rlpA</name>
    <name evidence="7" type="ORF">BSZ36_09965</name>
</gene>
<accession>A0A259U3T5</accession>
<dbReference type="InParanoid" id="A0A259U3T5"/>
<dbReference type="GO" id="GO:0071555">
    <property type="term" value="P:cell wall organization"/>
    <property type="evidence" value="ECO:0007669"/>
    <property type="project" value="UniProtKB-KW"/>
</dbReference>
<evidence type="ECO:0000256" key="4">
    <source>
        <dbReference type="RuleBase" id="RU003495"/>
    </source>
</evidence>
<dbReference type="InterPro" id="IPR012997">
    <property type="entry name" value="RplA"/>
</dbReference>
<dbReference type="NCBIfam" id="TIGR00413">
    <property type="entry name" value="rlpA"/>
    <property type="match status" value="1"/>
</dbReference>
<comment type="caution">
    <text evidence="7">The sequence shown here is derived from an EMBL/GenBank/DDBJ whole genome shotgun (WGS) entry which is preliminary data.</text>
</comment>
<dbReference type="GO" id="GO:0000270">
    <property type="term" value="P:peptidoglycan metabolic process"/>
    <property type="evidence" value="ECO:0007669"/>
    <property type="project" value="UniProtKB-UniRule"/>
</dbReference>
<proteinExistence type="inferred from homology"/>
<evidence type="ECO:0000256" key="2">
    <source>
        <dbReference type="ARBA" id="ARBA00023316"/>
    </source>
</evidence>
<sequence>MFGLPLAAPAPAQTAPSGPTASSSDPITPGGRRAERNVRRGVASYYARSLHGRRTASGERYNHNAMTVAHRSLPFGTLLRVEDERTGRRIMVRVNDRGPFVRGRVLDLSGAAADKLQMRRRGTARIGYEIVDPAALPSRRTPPPRKVRHF</sequence>
<evidence type="ECO:0000256" key="3">
    <source>
        <dbReference type="HAMAP-Rule" id="MF_02071"/>
    </source>
</evidence>
<feature type="region of interest" description="Disordered" evidence="5">
    <location>
        <begin position="1"/>
        <end position="38"/>
    </location>
</feature>
<comment type="similarity">
    <text evidence="3 4">Belongs to the RlpA family.</text>
</comment>